<proteinExistence type="predicted"/>
<name>A0A6V8NR88_9ACTN</name>
<dbReference type="Proteomes" id="UP000580051">
    <property type="component" value="Unassembled WGS sequence"/>
</dbReference>
<accession>A0A6V8NR88</accession>
<reference evidence="2 3" key="1">
    <citation type="journal article" date="2020" name="Front. Microbiol.">
        <title>Single-cell genomics of novel Actinobacteria with the Wood-Ljungdahl pathway discovered in a serpentinizing system.</title>
        <authorList>
            <person name="Merino N."/>
            <person name="Kawai M."/>
            <person name="Boyd E.S."/>
            <person name="Colman D.R."/>
            <person name="McGlynn S.E."/>
            <person name="Nealson K.H."/>
            <person name="Kurokawa K."/>
            <person name="Hongoh Y."/>
        </authorList>
    </citation>
    <scope>NUCLEOTIDE SEQUENCE [LARGE SCALE GENOMIC DNA]</scope>
    <source>
        <strain evidence="2 3">S06</strain>
    </source>
</reference>
<gene>
    <name evidence="2" type="ORF">HKBW3S06_01018</name>
</gene>
<evidence type="ECO:0000313" key="3">
    <source>
        <dbReference type="Proteomes" id="UP000580051"/>
    </source>
</evidence>
<protein>
    <recommendedName>
        <fullName evidence="4">DUF1844 domain-containing protein</fullName>
    </recommendedName>
</protein>
<dbReference type="InterPro" id="IPR014995">
    <property type="entry name" value="DUF1844"/>
</dbReference>
<dbReference type="Pfam" id="PF08899">
    <property type="entry name" value="DUF1844"/>
    <property type="match status" value="1"/>
</dbReference>
<evidence type="ECO:0008006" key="4">
    <source>
        <dbReference type="Google" id="ProtNLM"/>
    </source>
</evidence>
<evidence type="ECO:0000313" key="2">
    <source>
        <dbReference type="EMBL" id="GFP21791.1"/>
    </source>
</evidence>
<dbReference type="RefSeq" id="WP_176226889.1">
    <property type="nucleotide sequence ID" value="NZ_BLRV01000104.1"/>
</dbReference>
<sequence>MVEEKKEEREEAASAEEAREKEEKKEPTEEEIMTRLREELDKLTIKDIVIQMMSTLSSLGYQKLGLPESANEKYKDLNQARLAIDSLAGLVSACEKNLPADDFRAFKSTLAHLQITYVQKAG</sequence>
<evidence type="ECO:0000256" key="1">
    <source>
        <dbReference type="SAM" id="MobiDB-lite"/>
    </source>
</evidence>
<comment type="caution">
    <text evidence="2">The sequence shown here is derived from an EMBL/GenBank/DDBJ whole genome shotgun (WGS) entry which is preliminary data.</text>
</comment>
<feature type="region of interest" description="Disordered" evidence="1">
    <location>
        <begin position="1"/>
        <end position="31"/>
    </location>
</feature>
<dbReference type="AlphaFoldDB" id="A0A6V8NR88"/>
<organism evidence="2 3">
    <name type="scientific">Candidatus Hakubella thermalkaliphila</name>
    <dbReference type="NCBI Taxonomy" id="2754717"/>
    <lineage>
        <taxon>Bacteria</taxon>
        <taxon>Bacillati</taxon>
        <taxon>Actinomycetota</taxon>
        <taxon>Actinomycetota incertae sedis</taxon>
        <taxon>Candidatus Hakubellales</taxon>
        <taxon>Candidatus Hakubellaceae</taxon>
        <taxon>Candidatus Hakubella</taxon>
    </lineage>
</organism>
<dbReference type="EMBL" id="BLRV01000104">
    <property type="protein sequence ID" value="GFP21791.1"/>
    <property type="molecule type" value="Genomic_DNA"/>
</dbReference>